<evidence type="ECO:0000313" key="1">
    <source>
        <dbReference type="EMBL" id="MBB6732804.1"/>
    </source>
</evidence>
<dbReference type="AlphaFoldDB" id="A0A7X0VW51"/>
<comment type="caution">
    <text evidence="1">The sequence shown here is derived from an EMBL/GenBank/DDBJ whole genome shotgun (WGS) entry which is preliminary data.</text>
</comment>
<proteinExistence type="predicted"/>
<keyword evidence="2" id="KW-1185">Reference proteome</keyword>
<dbReference type="EMBL" id="JACJVO010000021">
    <property type="protein sequence ID" value="MBB6732804.1"/>
    <property type="molecule type" value="Genomic_DNA"/>
</dbReference>
<name>A0A7X0VW51_9BACL</name>
<protein>
    <recommendedName>
        <fullName evidence="3">Asp23/Gls24 family envelope stress response protein</fullName>
    </recommendedName>
</protein>
<accession>A0A7X0VW51</accession>
<sequence>MMKGYECQLETEGYSLQISIWSDNPSEIESLARQKAALRLKKIYGVVKTQDQIKVVLVKEKPSVP</sequence>
<evidence type="ECO:0000313" key="2">
    <source>
        <dbReference type="Proteomes" id="UP000564644"/>
    </source>
</evidence>
<evidence type="ECO:0008006" key="3">
    <source>
        <dbReference type="Google" id="ProtNLM"/>
    </source>
</evidence>
<reference evidence="1 2" key="1">
    <citation type="submission" date="2020-08" db="EMBL/GenBank/DDBJ databases">
        <title>Cohnella phylogeny.</title>
        <authorList>
            <person name="Dunlap C."/>
        </authorList>
    </citation>
    <scope>NUCLEOTIDE SEQUENCE [LARGE SCALE GENOMIC DNA]</scope>
    <source>
        <strain evidence="1 2">CBP 2801</strain>
    </source>
</reference>
<dbReference type="RefSeq" id="WP_185130457.1">
    <property type="nucleotide sequence ID" value="NZ_JACJVO010000021.1"/>
</dbReference>
<dbReference type="Proteomes" id="UP000564644">
    <property type="component" value="Unassembled WGS sequence"/>
</dbReference>
<gene>
    <name evidence="1" type="ORF">H7C18_17970</name>
</gene>
<organism evidence="1 2">
    <name type="scientific">Cohnella zeiphila</name>
    <dbReference type="NCBI Taxonomy" id="2761120"/>
    <lineage>
        <taxon>Bacteria</taxon>
        <taxon>Bacillati</taxon>
        <taxon>Bacillota</taxon>
        <taxon>Bacilli</taxon>
        <taxon>Bacillales</taxon>
        <taxon>Paenibacillaceae</taxon>
        <taxon>Cohnella</taxon>
    </lineage>
</organism>